<dbReference type="Gene3D" id="2.40.170.20">
    <property type="entry name" value="TonB-dependent receptor, beta-barrel domain"/>
    <property type="match status" value="1"/>
</dbReference>
<evidence type="ECO:0000259" key="12">
    <source>
        <dbReference type="Pfam" id="PF07715"/>
    </source>
</evidence>
<dbReference type="InterPro" id="IPR036942">
    <property type="entry name" value="Beta-barrel_TonB_sf"/>
</dbReference>
<dbReference type="Gene3D" id="2.170.130.10">
    <property type="entry name" value="TonB-dependent receptor, plug domain"/>
    <property type="match status" value="1"/>
</dbReference>
<gene>
    <name evidence="13" type="ORF">PYK22_02112</name>
</gene>
<keyword evidence="6 8" id="KW-0472">Membrane</keyword>
<dbReference type="Proteomes" id="UP000031518">
    <property type="component" value="Unassembled WGS sequence"/>
</dbReference>
<evidence type="ECO:0000259" key="11">
    <source>
        <dbReference type="Pfam" id="PF00593"/>
    </source>
</evidence>
<dbReference type="PANTHER" id="PTHR30069:SF40">
    <property type="entry name" value="TONB-DEPENDENT RECEPTOR NMB0964-RELATED"/>
    <property type="match status" value="1"/>
</dbReference>
<dbReference type="OrthoDB" id="9795928at2"/>
<dbReference type="Pfam" id="PF00593">
    <property type="entry name" value="TonB_dep_Rec_b-barrel"/>
    <property type="match status" value="1"/>
</dbReference>
<feature type="chain" id="PRO_5002110382" evidence="10">
    <location>
        <begin position="25"/>
        <end position="730"/>
    </location>
</feature>
<feature type="domain" description="TonB-dependent receptor-like beta-barrel" evidence="11">
    <location>
        <begin position="304"/>
        <end position="697"/>
    </location>
</feature>
<dbReference type="SUPFAM" id="SSF49452">
    <property type="entry name" value="Starch-binding domain-like"/>
    <property type="match status" value="1"/>
</dbReference>
<dbReference type="GO" id="GO:0030246">
    <property type="term" value="F:carbohydrate binding"/>
    <property type="evidence" value="ECO:0007669"/>
    <property type="project" value="InterPro"/>
</dbReference>
<feature type="domain" description="TonB-dependent receptor plug" evidence="12">
    <location>
        <begin position="127"/>
        <end position="230"/>
    </location>
</feature>
<evidence type="ECO:0000256" key="8">
    <source>
        <dbReference type="PROSITE-ProRule" id="PRU01360"/>
    </source>
</evidence>
<dbReference type="EMBL" id="CBXV010000007">
    <property type="protein sequence ID" value="CDM66101.1"/>
    <property type="molecule type" value="Genomic_DNA"/>
</dbReference>
<evidence type="ECO:0000313" key="14">
    <source>
        <dbReference type="Proteomes" id="UP000031518"/>
    </source>
</evidence>
<dbReference type="PANTHER" id="PTHR30069">
    <property type="entry name" value="TONB-DEPENDENT OUTER MEMBRANE RECEPTOR"/>
    <property type="match status" value="1"/>
</dbReference>
<evidence type="ECO:0000256" key="5">
    <source>
        <dbReference type="ARBA" id="ARBA00023077"/>
    </source>
</evidence>
<dbReference type="InterPro" id="IPR012910">
    <property type="entry name" value="Plug_dom"/>
</dbReference>
<organism evidence="13 14">
    <name type="scientific">Pyrinomonas methylaliphatogenes</name>
    <dbReference type="NCBI Taxonomy" id="454194"/>
    <lineage>
        <taxon>Bacteria</taxon>
        <taxon>Pseudomonadati</taxon>
        <taxon>Acidobacteriota</taxon>
        <taxon>Blastocatellia</taxon>
        <taxon>Blastocatellales</taxon>
        <taxon>Pyrinomonadaceae</taxon>
        <taxon>Pyrinomonas</taxon>
    </lineage>
</organism>
<comment type="subcellular location">
    <subcellularLocation>
        <location evidence="1 8">Cell outer membrane</location>
        <topology evidence="1 8">Multi-pass membrane protein</topology>
    </subcellularLocation>
</comment>
<dbReference type="GO" id="GO:0044718">
    <property type="term" value="P:siderophore transmembrane transport"/>
    <property type="evidence" value="ECO:0007669"/>
    <property type="project" value="TreeGrafter"/>
</dbReference>
<comment type="similarity">
    <text evidence="8 9">Belongs to the TonB-dependent receptor family.</text>
</comment>
<reference evidence="13 14" key="2">
    <citation type="submission" date="2015-01" db="EMBL/GenBank/DDBJ databases">
        <title>Complete genome sequence of Pyrinomonas methylaliphatogenes type strain K22T.</title>
        <authorList>
            <person name="Lee K.C.Y."/>
            <person name="Power J.F."/>
            <person name="Dunfield P.F."/>
            <person name="Morgan X.C."/>
            <person name="Huttenhower C."/>
            <person name="Stott M.B."/>
        </authorList>
    </citation>
    <scope>NUCLEOTIDE SEQUENCE [LARGE SCALE GENOMIC DNA]</scope>
    <source>
        <strain evidence="13 14">K22</strain>
    </source>
</reference>
<evidence type="ECO:0000256" key="6">
    <source>
        <dbReference type="ARBA" id="ARBA00023136"/>
    </source>
</evidence>
<reference evidence="13 14" key="1">
    <citation type="submission" date="2013-12" db="EMBL/GenBank/DDBJ databases">
        <authorList>
            <person name="Stott M."/>
        </authorList>
    </citation>
    <scope>NUCLEOTIDE SEQUENCE [LARGE SCALE GENOMIC DNA]</scope>
    <source>
        <strain evidence="13 14">K22</strain>
    </source>
</reference>
<dbReference type="SUPFAM" id="SSF56935">
    <property type="entry name" value="Porins"/>
    <property type="match status" value="1"/>
</dbReference>
<keyword evidence="13" id="KW-0675">Receptor</keyword>
<protein>
    <submittedName>
        <fullName evidence="13">Outer membrane cobalamin receptor protein</fullName>
    </submittedName>
</protein>
<evidence type="ECO:0000256" key="4">
    <source>
        <dbReference type="ARBA" id="ARBA00022692"/>
    </source>
</evidence>
<keyword evidence="2 8" id="KW-0813">Transport</keyword>
<feature type="signal peptide" evidence="10">
    <location>
        <begin position="1"/>
        <end position="24"/>
    </location>
</feature>
<keyword evidence="4 8" id="KW-0812">Transmembrane</keyword>
<evidence type="ECO:0000256" key="2">
    <source>
        <dbReference type="ARBA" id="ARBA00022448"/>
    </source>
</evidence>
<dbReference type="Pfam" id="PF07715">
    <property type="entry name" value="Plug"/>
    <property type="match status" value="1"/>
</dbReference>
<dbReference type="InterPro" id="IPR039426">
    <property type="entry name" value="TonB-dep_rcpt-like"/>
</dbReference>
<sequence precursor="true">MRRKDIFRILALIVVLSGTPRAFAQGTGSLRGTVVLDQSGEPLHNANVSIVQLRRATNTDEDGKYEFQQIPPGTYRVIVHAAGFPDAVETVTIRAGETATLDFRLKLAPIREEVTVTATGQEQLALEAYQSVTAVNSIDLVQRSHTSLGEALENEPGIAKRSFGPGSARPVIRGFDGDRVLVLQDGLGVGSLGSQSGDHGEPIDVLSVDRIEVVRGPATLLYGSNAIGGVVNAISGRFDNPDRPQSGLRGYLTGSAGTANALGGGGGGFEYGAGDLLFWGNLSGQRTGDYETPIGPVLNSKTRYGNGGVGLGYYTGRRFLAFGYDYDRRRYGVPFAGELGGESGLIDLSMRRHDVRLSGGWHELNSFIGGARFSFDYSDYRHQELKDGVADTTFNNKQYAYRGFFEQKRRGRWSGSFGFSGLHRDYETIGEEALAPPVRQNVIAAFTLQQFDFERVGFQFGGRIENTRYDPSGARRRSFTGFSGAAGFRFSISKNATFVANYTHSYRAPALEELYNNGPHVGTLTFEIGNPNLRRELGNGIDLALRYATRRVRGEASFFYYRIGDFVFLAPTGEIKDALPVADYSQAKSRYMGTELSAEIGLVPDRLFLNLGFDSVSARIVSTDTPLPRIPPARGRVGLDFRLSGLSVRPEVVMVDRQDQVFPTERPTAGYGIVNLLASYTIPRQHRLHVFGIEAFNLGDKLYRNHLSFIKDLAPEIGRGVRVSYTLRFF</sequence>
<accession>A0A0B6WYE8</accession>
<keyword evidence="10" id="KW-0732">Signal</keyword>
<proteinExistence type="inferred from homology"/>
<dbReference type="PROSITE" id="PS52016">
    <property type="entry name" value="TONB_DEPENDENT_REC_3"/>
    <property type="match status" value="1"/>
</dbReference>
<dbReference type="InterPro" id="IPR013784">
    <property type="entry name" value="Carb-bd-like_fold"/>
</dbReference>
<keyword evidence="5 9" id="KW-0798">TonB box</keyword>
<dbReference type="Gene3D" id="2.60.40.1120">
    <property type="entry name" value="Carboxypeptidase-like, regulatory domain"/>
    <property type="match status" value="1"/>
</dbReference>
<keyword evidence="14" id="KW-1185">Reference proteome</keyword>
<dbReference type="Pfam" id="PF13620">
    <property type="entry name" value="CarboxypepD_reg"/>
    <property type="match status" value="1"/>
</dbReference>
<dbReference type="RefSeq" id="WP_041976985.1">
    <property type="nucleotide sequence ID" value="NZ_CBXV010000007.1"/>
</dbReference>
<keyword evidence="3 8" id="KW-1134">Transmembrane beta strand</keyword>
<evidence type="ECO:0000256" key="3">
    <source>
        <dbReference type="ARBA" id="ARBA00022452"/>
    </source>
</evidence>
<dbReference type="STRING" id="454194.PYK22_02112"/>
<dbReference type="GO" id="GO:0009279">
    <property type="term" value="C:cell outer membrane"/>
    <property type="evidence" value="ECO:0007669"/>
    <property type="project" value="UniProtKB-SubCell"/>
</dbReference>
<dbReference type="InterPro" id="IPR037066">
    <property type="entry name" value="Plug_dom_sf"/>
</dbReference>
<dbReference type="InterPro" id="IPR000531">
    <property type="entry name" value="Beta-barrel_TonB"/>
</dbReference>
<keyword evidence="7 8" id="KW-0998">Cell outer membrane</keyword>
<name>A0A0B6WYE8_9BACT</name>
<evidence type="ECO:0000313" key="13">
    <source>
        <dbReference type="EMBL" id="CDM66101.1"/>
    </source>
</evidence>
<evidence type="ECO:0000256" key="10">
    <source>
        <dbReference type="SAM" id="SignalP"/>
    </source>
</evidence>
<evidence type="ECO:0000256" key="7">
    <source>
        <dbReference type="ARBA" id="ARBA00023237"/>
    </source>
</evidence>
<evidence type="ECO:0000256" key="1">
    <source>
        <dbReference type="ARBA" id="ARBA00004571"/>
    </source>
</evidence>
<evidence type="ECO:0000256" key="9">
    <source>
        <dbReference type="RuleBase" id="RU003357"/>
    </source>
</evidence>
<dbReference type="GO" id="GO:0015344">
    <property type="term" value="F:siderophore uptake transmembrane transporter activity"/>
    <property type="evidence" value="ECO:0007669"/>
    <property type="project" value="TreeGrafter"/>
</dbReference>
<dbReference type="AlphaFoldDB" id="A0A0B6WYE8"/>